<keyword evidence="1" id="KW-0812">Transmembrane</keyword>
<evidence type="ECO:0008006" key="3">
    <source>
        <dbReference type="Google" id="ProtNLM"/>
    </source>
</evidence>
<protein>
    <recommendedName>
        <fullName evidence="3">Holin of 3TMs, for gene-transfer release</fullName>
    </recommendedName>
</protein>
<keyword evidence="1" id="KW-0472">Membrane</keyword>
<organism evidence="2">
    <name type="scientific">marine sediment metagenome</name>
    <dbReference type="NCBI Taxonomy" id="412755"/>
    <lineage>
        <taxon>unclassified sequences</taxon>
        <taxon>metagenomes</taxon>
        <taxon>ecological metagenomes</taxon>
    </lineage>
</organism>
<accession>A0A0F9M2D0</accession>
<keyword evidence="1" id="KW-1133">Transmembrane helix</keyword>
<evidence type="ECO:0000313" key="2">
    <source>
        <dbReference type="EMBL" id="KKM93506.1"/>
    </source>
</evidence>
<feature type="transmembrane region" description="Helical" evidence="1">
    <location>
        <begin position="71"/>
        <end position="90"/>
    </location>
</feature>
<name>A0A0F9M2D0_9ZZZZ</name>
<sequence length="135" mass="14791">MIGLIAKAFASPLIKSVIDKVVPDINARKGAREELELILAQATAAEVQGQLEINKIEAAHRSIFVAGWRPAIGWVCAITLAFTLLIIPLAEWGFVMAGREMALPEIPEEKMMLILVPMLGLGAYRTVEKLKDKAR</sequence>
<feature type="transmembrane region" description="Helical" evidence="1">
    <location>
        <begin position="110"/>
        <end position="127"/>
    </location>
</feature>
<comment type="caution">
    <text evidence="2">The sequence shown here is derived from an EMBL/GenBank/DDBJ whole genome shotgun (WGS) entry which is preliminary data.</text>
</comment>
<reference evidence="2" key="1">
    <citation type="journal article" date="2015" name="Nature">
        <title>Complex archaea that bridge the gap between prokaryotes and eukaryotes.</title>
        <authorList>
            <person name="Spang A."/>
            <person name="Saw J.H."/>
            <person name="Jorgensen S.L."/>
            <person name="Zaremba-Niedzwiedzka K."/>
            <person name="Martijn J."/>
            <person name="Lind A.E."/>
            <person name="van Eijk R."/>
            <person name="Schleper C."/>
            <person name="Guy L."/>
            <person name="Ettema T.J."/>
        </authorList>
    </citation>
    <scope>NUCLEOTIDE SEQUENCE</scope>
</reference>
<dbReference type="EMBL" id="LAZR01006257">
    <property type="protein sequence ID" value="KKM93506.1"/>
    <property type="molecule type" value="Genomic_DNA"/>
</dbReference>
<gene>
    <name evidence="2" type="ORF">LCGC14_1207680</name>
</gene>
<dbReference type="InterPro" id="IPR021497">
    <property type="entry name" value="GTA_holin_3TM"/>
</dbReference>
<dbReference type="AlphaFoldDB" id="A0A0F9M2D0"/>
<evidence type="ECO:0000256" key="1">
    <source>
        <dbReference type="SAM" id="Phobius"/>
    </source>
</evidence>
<proteinExistence type="predicted"/>
<dbReference type="Pfam" id="PF11351">
    <property type="entry name" value="GTA_holin_3TM"/>
    <property type="match status" value="1"/>
</dbReference>